<keyword evidence="7" id="KW-1185">Reference proteome</keyword>
<protein>
    <recommendedName>
        <fullName evidence="5">Nop domain-containing protein</fullName>
    </recommendedName>
</protein>
<dbReference type="Proteomes" id="UP000728032">
    <property type="component" value="Unassembled WGS sequence"/>
</dbReference>
<dbReference type="GO" id="GO:0030515">
    <property type="term" value="F:snoRNA binding"/>
    <property type="evidence" value="ECO:0007669"/>
    <property type="project" value="InterPro"/>
</dbReference>
<evidence type="ECO:0000256" key="4">
    <source>
        <dbReference type="ARBA" id="ARBA00023242"/>
    </source>
</evidence>
<dbReference type="Gene3D" id="1.10.287.660">
    <property type="entry name" value="Helix hairpin bin"/>
    <property type="match status" value="1"/>
</dbReference>
<dbReference type="PANTHER" id="PTHR10894">
    <property type="entry name" value="NUCLEOLAR PROTEIN 5 NUCLEOLAR PROTEIN NOP5 NOP58"/>
    <property type="match status" value="1"/>
</dbReference>
<evidence type="ECO:0000256" key="3">
    <source>
        <dbReference type="ARBA" id="ARBA00022517"/>
    </source>
</evidence>
<evidence type="ECO:0000256" key="1">
    <source>
        <dbReference type="ARBA" id="ARBA00004604"/>
    </source>
</evidence>
<dbReference type="SUPFAM" id="SSF89124">
    <property type="entry name" value="Nop domain"/>
    <property type="match status" value="2"/>
</dbReference>
<comment type="subcellular location">
    <subcellularLocation>
        <location evidence="1">Nucleus</location>
        <location evidence="1">Nucleolus</location>
    </subcellularLocation>
</comment>
<keyword evidence="3" id="KW-0690">Ribosome biogenesis</keyword>
<dbReference type="Gene3D" id="1.10.287.4070">
    <property type="match status" value="1"/>
</dbReference>
<dbReference type="InterPro" id="IPR045056">
    <property type="entry name" value="Nop56/Nop58"/>
</dbReference>
<dbReference type="InterPro" id="IPR042239">
    <property type="entry name" value="Nop_C"/>
</dbReference>
<comment type="similarity">
    <text evidence="2">Belongs to the NOP5/NOP56 family.</text>
</comment>
<dbReference type="PANTHER" id="PTHR10894:SF1">
    <property type="entry name" value="NUCLEOLAR PROTEIN 58"/>
    <property type="match status" value="1"/>
</dbReference>
<evidence type="ECO:0000313" key="6">
    <source>
        <dbReference type="EMBL" id="CAD7641694.1"/>
    </source>
</evidence>
<dbReference type="InterPro" id="IPR029012">
    <property type="entry name" value="Helix_hairpin_bin_sf"/>
</dbReference>
<dbReference type="GO" id="GO:0042254">
    <property type="term" value="P:ribosome biogenesis"/>
    <property type="evidence" value="ECO:0007669"/>
    <property type="project" value="UniProtKB-KW"/>
</dbReference>
<feature type="domain" description="Nop" evidence="5">
    <location>
        <begin position="269"/>
        <end position="380"/>
    </location>
</feature>
<dbReference type="PROSITE" id="PS51358">
    <property type="entry name" value="NOP"/>
    <property type="match status" value="1"/>
</dbReference>
<dbReference type="OrthoDB" id="6780543at2759"/>
<keyword evidence="4" id="KW-0539">Nucleus</keyword>
<accession>A0A7R9LJP1</accession>
<name>A0A7R9LJP1_9ACAR</name>
<dbReference type="EMBL" id="OC915722">
    <property type="protein sequence ID" value="CAD7641694.1"/>
    <property type="molecule type" value="Genomic_DNA"/>
</dbReference>
<evidence type="ECO:0000313" key="7">
    <source>
        <dbReference type="Proteomes" id="UP000728032"/>
    </source>
</evidence>
<proteinExistence type="inferred from homology"/>
<dbReference type="Pfam" id="PF01798">
    <property type="entry name" value="Nop"/>
    <property type="match status" value="2"/>
</dbReference>
<dbReference type="InterPro" id="IPR002687">
    <property type="entry name" value="Nop_dom"/>
</dbReference>
<evidence type="ECO:0000259" key="5">
    <source>
        <dbReference type="PROSITE" id="PS51358"/>
    </source>
</evidence>
<organism evidence="6">
    <name type="scientific">Oppiella nova</name>
    <dbReference type="NCBI Taxonomy" id="334625"/>
    <lineage>
        <taxon>Eukaryota</taxon>
        <taxon>Metazoa</taxon>
        <taxon>Ecdysozoa</taxon>
        <taxon>Arthropoda</taxon>
        <taxon>Chelicerata</taxon>
        <taxon>Arachnida</taxon>
        <taxon>Acari</taxon>
        <taxon>Acariformes</taxon>
        <taxon>Sarcoptiformes</taxon>
        <taxon>Oribatida</taxon>
        <taxon>Brachypylina</taxon>
        <taxon>Oppioidea</taxon>
        <taxon>Oppiidae</taxon>
        <taxon>Oppiella</taxon>
    </lineage>
</organism>
<dbReference type="GO" id="GO:0032040">
    <property type="term" value="C:small-subunit processome"/>
    <property type="evidence" value="ECO:0007669"/>
    <property type="project" value="InterPro"/>
</dbReference>
<dbReference type="FunFam" id="1.10.287.4070:FF:000001">
    <property type="entry name" value="Probable Nucleolar protein 58"/>
    <property type="match status" value="1"/>
</dbReference>
<dbReference type="InterPro" id="IPR036070">
    <property type="entry name" value="Nop_dom_sf"/>
</dbReference>
<dbReference type="InterPro" id="IPR012976">
    <property type="entry name" value="NOSIC"/>
</dbReference>
<dbReference type="Gene3D" id="1.10.246.90">
    <property type="entry name" value="Nop domain"/>
    <property type="match status" value="2"/>
</dbReference>
<sequence>MLVLFESAVGYAVFKVSTGHRMPRLELSYQWYVSIPLRCRTSRSSRKWIICTKKGKKLKKMLKKVVLKDGNEELAVADAKLGNAIKDKLNIGCVTSQAIQELMSCIRSQIENLIPEWVPEDEAAMQLGLSHGIGRYKLKFSPDKVDTMIIQAVSLLDDLDKELNNYVMRSKEWYGWHFPELSKIVTDNSAFIRTVLTIGMRANAATTDLSDILPEEVEAKVKEMAEVSMGTEIADEDMLNIHHLCQNVLDLQEYRTQLFEYLKNRMLAIAPNLTILVGELVGARLISHAGSLLNLAKHPASTVQILGAEKALPNTTHPMTDNSAFIRTVLTIGMRANAATTDLSDILPEEVEAKVKEMAEVSMGTEIADEDMLNIHHLCQNVLDLQEYRTQLFEYLKNRMLAIAPNLTILVGELVGARLISHAGSLDLDRFVGRRWHVYNPRLFRDKARDFWFVLCGFIPEDIVRVE</sequence>
<dbReference type="EMBL" id="CAJPVJ010000897">
    <property type="protein sequence ID" value="CAG2163656.1"/>
    <property type="molecule type" value="Genomic_DNA"/>
</dbReference>
<dbReference type="GO" id="GO:0031428">
    <property type="term" value="C:box C/D methylation guide snoRNP complex"/>
    <property type="evidence" value="ECO:0007669"/>
    <property type="project" value="InterPro"/>
</dbReference>
<reference evidence="6" key="1">
    <citation type="submission" date="2020-11" db="EMBL/GenBank/DDBJ databases">
        <authorList>
            <person name="Tran Van P."/>
        </authorList>
    </citation>
    <scope>NUCLEOTIDE SEQUENCE</scope>
</reference>
<gene>
    <name evidence="6" type="ORF">ONB1V03_LOCUS3227</name>
</gene>
<dbReference type="SMART" id="SM00931">
    <property type="entry name" value="NOSIC"/>
    <property type="match status" value="1"/>
</dbReference>
<evidence type="ECO:0000256" key="2">
    <source>
        <dbReference type="ARBA" id="ARBA00009211"/>
    </source>
</evidence>
<dbReference type="AlphaFoldDB" id="A0A7R9LJP1"/>